<sequence>MTSPTSITKVSAPNLSVALLAAQAANRFDLDCGILFTRDEY</sequence>
<name>A0A382FS34_9ZZZZ</name>
<dbReference type="EMBL" id="UINC01051378">
    <property type="protein sequence ID" value="SVB65469.1"/>
    <property type="molecule type" value="Genomic_DNA"/>
</dbReference>
<organism evidence="1">
    <name type="scientific">marine metagenome</name>
    <dbReference type="NCBI Taxonomy" id="408172"/>
    <lineage>
        <taxon>unclassified sequences</taxon>
        <taxon>metagenomes</taxon>
        <taxon>ecological metagenomes</taxon>
    </lineage>
</organism>
<protein>
    <submittedName>
        <fullName evidence="1">Uncharacterized protein</fullName>
    </submittedName>
</protein>
<proteinExistence type="predicted"/>
<reference evidence="1" key="1">
    <citation type="submission" date="2018-05" db="EMBL/GenBank/DDBJ databases">
        <authorList>
            <person name="Lanie J.A."/>
            <person name="Ng W.-L."/>
            <person name="Kazmierczak K.M."/>
            <person name="Andrzejewski T.M."/>
            <person name="Davidsen T.M."/>
            <person name="Wayne K.J."/>
            <person name="Tettelin H."/>
            <person name="Glass J.I."/>
            <person name="Rusch D."/>
            <person name="Podicherti R."/>
            <person name="Tsui H.-C.T."/>
            <person name="Winkler M.E."/>
        </authorList>
    </citation>
    <scope>NUCLEOTIDE SEQUENCE</scope>
</reference>
<dbReference type="AlphaFoldDB" id="A0A382FS34"/>
<gene>
    <name evidence="1" type="ORF">METZ01_LOCUS218323</name>
</gene>
<evidence type="ECO:0000313" key="1">
    <source>
        <dbReference type="EMBL" id="SVB65469.1"/>
    </source>
</evidence>
<accession>A0A382FS34</accession>